<keyword evidence="8 12" id="KW-0664">Pyridoxine biosynthesis</keyword>
<dbReference type="HOGENOM" id="CLU_034866_0_2_12"/>
<dbReference type="EMBL" id="CP002659">
    <property type="protein sequence ID" value="AEC01631.1"/>
    <property type="molecule type" value="Genomic_DNA"/>
</dbReference>
<dbReference type="GO" id="GO:0030170">
    <property type="term" value="F:pyridoxal phosphate binding"/>
    <property type="evidence" value="ECO:0007669"/>
    <property type="project" value="UniProtKB-UniRule"/>
</dbReference>
<dbReference type="PANTHER" id="PTHR43247">
    <property type="entry name" value="PHOSPHOSERINE AMINOTRANSFERASE"/>
    <property type="match status" value="1"/>
</dbReference>
<keyword evidence="15" id="KW-1185">Reference proteome</keyword>
<dbReference type="InterPro" id="IPR015424">
    <property type="entry name" value="PyrdxlP-dep_Trfase"/>
</dbReference>
<comment type="function">
    <text evidence="12">Catalyzes the reversible conversion of 3-phosphohydroxypyruvate to phosphoserine and of 3-hydroxy-2-oxo-4-phosphonooxybutanoate to phosphohydroxythreonine.</text>
</comment>
<sequence>MKGRCEVERKKIFFAGPSVMPVEVLTEMSENLVDYHGQGLSMLEASHRGGMFEDMYDETLALIRQVMDIPDEYEVFFLGGGATLQFSMIPLNFLKKDGFADYADTGTWSGKAASDAKTIGTVRLAYDGASSHYTSMPDPAAFKPDSAASYLYICSNETVGGIEWPAYPETGNVPLIADMSSDFFSRPVRVKDFGMIYGGIQKNLGPAGATLLIIRKDLLESRNSGLPTYLDYGTHVSQKGLYNTPPVFAIWAVKLVLDWIVRNGGLAGMDEKARSKSSLLYDVIDNSGGFYRSPVDRRFRSRMNIVFRLATEELENELIAESKKLGMLGLKGHRSVGGLRASVYNALPEADVHALVDYMRDFQARKG</sequence>
<dbReference type="Gene3D" id="3.40.640.10">
    <property type="entry name" value="Type I PLP-dependent aspartate aminotransferase-like (Major domain)"/>
    <property type="match status" value="1"/>
</dbReference>
<feature type="binding site" evidence="12">
    <location>
        <position position="48"/>
    </location>
    <ligand>
        <name>L-glutamate</name>
        <dbReference type="ChEBI" id="CHEBI:29985"/>
    </ligand>
</feature>
<name>F4GIC3_PARC1</name>
<evidence type="ECO:0000256" key="2">
    <source>
        <dbReference type="ARBA" id="ARBA00005099"/>
    </source>
</evidence>
<dbReference type="AlphaFoldDB" id="F4GIC3"/>
<dbReference type="Pfam" id="PF00266">
    <property type="entry name" value="Aminotran_5"/>
    <property type="match status" value="1"/>
</dbReference>
<dbReference type="NCBIfam" id="TIGR01364">
    <property type="entry name" value="serC_1"/>
    <property type="match status" value="1"/>
</dbReference>
<dbReference type="Proteomes" id="UP000007939">
    <property type="component" value="Chromosome"/>
</dbReference>
<comment type="subunit">
    <text evidence="12">Homodimer.</text>
</comment>
<keyword evidence="9 12" id="KW-0718">Serine biosynthesis</keyword>
<evidence type="ECO:0000256" key="9">
    <source>
        <dbReference type="ARBA" id="ARBA00023299"/>
    </source>
</evidence>
<comment type="similarity">
    <text evidence="3 12">Belongs to the class-V pyridoxal-phosphate-dependent aminotransferase family. SerC subfamily.</text>
</comment>
<gene>
    <name evidence="12" type="primary">serC</name>
    <name evidence="14" type="ordered locus">Spico_0402</name>
</gene>
<dbReference type="InterPro" id="IPR015422">
    <property type="entry name" value="PyrdxlP-dep_Trfase_small"/>
</dbReference>
<evidence type="ECO:0000256" key="5">
    <source>
        <dbReference type="ARBA" id="ARBA00022605"/>
    </source>
</evidence>
<dbReference type="STRING" id="760011.Spico_0402"/>
<dbReference type="GO" id="GO:0008615">
    <property type="term" value="P:pyridoxine biosynthetic process"/>
    <property type="evidence" value="ECO:0007669"/>
    <property type="project" value="UniProtKB-UniRule"/>
</dbReference>
<feature type="binding site" evidence="12">
    <location>
        <position position="108"/>
    </location>
    <ligand>
        <name>pyridoxal 5'-phosphate</name>
        <dbReference type="ChEBI" id="CHEBI:597326"/>
    </ligand>
</feature>
<keyword evidence="4 12" id="KW-0032">Aminotransferase</keyword>
<dbReference type="PANTHER" id="PTHR43247:SF1">
    <property type="entry name" value="PHOSPHOSERINE AMINOTRANSFERASE"/>
    <property type="match status" value="1"/>
</dbReference>
<dbReference type="FunFam" id="3.90.1150.10:FF:000006">
    <property type="entry name" value="Phosphoserine aminotransferase"/>
    <property type="match status" value="1"/>
</dbReference>
<feature type="binding site" evidence="12">
    <location>
        <position position="201"/>
    </location>
    <ligand>
        <name>pyridoxal 5'-phosphate</name>
        <dbReference type="ChEBI" id="CHEBI:597326"/>
    </ligand>
</feature>
<dbReference type="InterPro" id="IPR022278">
    <property type="entry name" value="Pser_aminoTfrase"/>
</dbReference>
<organism evidence="14 15">
    <name type="scientific">Parasphaerochaeta coccoides (strain ATCC BAA-1237 / DSM 17374 / SPN1)</name>
    <name type="common">Sphaerochaeta coccoides</name>
    <dbReference type="NCBI Taxonomy" id="760011"/>
    <lineage>
        <taxon>Bacteria</taxon>
        <taxon>Pseudomonadati</taxon>
        <taxon>Spirochaetota</taxon>
        <taxon>Spirochaetia</taxon>
        <taxon>Spirochaetales</taxon>
        <taxon>Sphaerochaetaceae</taxon>
        <taxon>Parasphaerochaeta</taxon>
    </lineage>
</organism>
<comment type="pathway">
    <text evidence="1 12">Cofactor biosynthesis; pyridoxine 5'-phosphate biosynthesis; pyridoxine 5'-phosphate from D-erythrose 4-phosphate: step 3/5.</text>
</comment>
<evidence type="ECO:0000256" key="3">
    <source>
        <dbReference type="ARBA" id="ARBA00006904"/>
    </source>
</evidence>
<dbReference type="UniPathway" id="UPA00244">
    <property type="reaction ID" value="UER00311"/>
</dbReference>
<feature type="binding site" evidence="12">
    <location>
        <position position="178"/>
    </location>
    <ligand>
        <name>pyridoxal 5'-phosphate</name>
        <dbReference type="ChEBI" id="CHEBI:597326"/>
    </ligand>
</feature>
<evidence type="ECO:0000256" key="7">
    <source>
        <dbReference type="ARBA" id="ARBA00022898"/>
    </source>
</evidence>
<keyword evidence="12" id="KW-0963">Cytoplasm</keyword>
<dbReference type="Gene3D" id="3.90.1150.10">
    <property type="entry name" value="Aspartate Aminotransferase, domain 1"/>
    <property type="match status" value="1"/>
</dbReference>
<feature type="binding site" evidence="12">
    <location>
        <begin position="82"/>
        <end position="83"/>
    </location>
    <ligand>
        <name>pyridoxal 5'-phosphate</name>
        <dbReference type="ChEBI" id="CHEBI:597326"/>
    </ligand>
</feature>
<dbReference type="KEGG" id="scc:Spico_0402"/>
<dbReference type="eggNOG" id="COG1932">
    <property type="taxonomic scope" value="Bacteria"/>
</dbReference>
<dbReference type="EC" id="2.6.1.52" evidence="12"/>
<keyword evidence="5 12" id="KW-0028">Amino-acid biosynthesis</keyword>
<evidence type="ECO:0000256" key="4">
    <source>
        <dbReference type="ARBA" id="ARBA00022576"/>
    </source>
</evidence>
<feature type="domain" description="Aminotransferase class V" evidence="13">
    <location>
        <begin position="14"/>
        <end position="355"/>
    </location>
</feature>
<evidence type="ECO:0000259" key="13">
    <source>
        <dbReference type="Pfam" id="PF00266"/>
    </source>
</evidence>
<evidence type="ECO:0000256" key="1">
    <source>
        <dbReference type="ARBA" id="ARBA00004915"/>
    </source>
</evidence>
<dbReference type="InterPro" id="IPR015421">
    <property type="entry name" value="PyrdxlP-dep_Trfase_major"/>
</dbReference>
<dbReference type="UniPathway" id="UPA00135">
    <property type="reaction ID" value="UER00197"/>
</dbReference>
<evidence type="ECO:0000256" key="10">
    <source>
        <dbReference type="ARBA" id="ARBA00047630"/>
    </source>
</evidence>
<feature type="binding site" evidence="12">
    <location>
        <position position="158"/>
    </location>
    <ligand>
        <name>pyridoxal 5'-phosphate</name>
        <dbReference type="ChEBI" id="CHEBI:597326"/>
    </ligand>
</feature>
<comment type="catalytic activity">
    <reaction evidence="11 12">
        <text>O-phospho-L-serine + 2-oxoglutarate = 3-phosphooxypyruvate + L-glutamate</text>
        <dbReference type="Rhea" id="RHEA:14329"/>
        <dbReference type="ChEBI" id="CHEBI:16810"/>
        <dbReference type="ChEBI" id="CHEBI:18110"/>
        <dbReference type="ChEBI" id="CHEBI:29985"/>
        <dbReference type="ChEBI" id="CHEBI:57524"/>
        <dbReference type="EC" id="2.6.1.52"/>
    </reaction>
</comment>
<dbReference type="GO" id="GO:0005737">
    <property type="term" value="C:cytoplasm"/>
    <property type="evidence" value="ECO:0007669"/>
    <property type="project" value="UniProtKB-SubCell"/>
</dbReference>
<feature type="modified residue" description="N6-(pyridoxal phosphate)lysine" evidence="12">
    <location>
        <position position="202"/>
    </location>
</feature>
<protein>
    <recommendedName>
        <fullName evidence="12">Phosphoserine aminotransferase</fullName>
        <ecNumber evidence="12">2.6.1.52</ecNumber>
    </recommendedName>
    <alternativeName>
        <fullName evidence="12">Phosphohydroxythreonine aminotransferase</fullName>
        <shortName evidence="12">PSAT</shortName>
    </alternativeName>
</protein>
<dbReference type="FunFam" id="3.40.640.10:FF:000010">
    <property type="entry name" value="Phosphoserine aminotransferase"/>
    <property type="match status" value="1"/>
</dbReference>
<dbReference type="HAMAP" id="MF_00160">
    <property type="entry name" value="SerC_aminotrans_5"/>
    <property type="match status" value="1"/>
</dbReference>
<evidence type="ECO:0000313" key="14">
    <source>
        <dbReference type="EMBL" id="AEC01631.1"/>
    </source>
</evidence>
<proteinExistence type="inferred from homology"/>
<reference evidence="15" key="1">
    <citation type="submission" date="2011-04" db="EMBL/GenBank/DDBJ databases">
        <title>The complete genome of Spirochaeta coccoides DSM 17374.</title>
        <authorList>
            <person name="Lucas S."/>
            <person name="Copeland A."/>
            <person name="Lapidus A."/>
            <person name="Bruce D."/>
            <person name="Goodwin L."/>
            <person name="Pitluck S."/>
            <person name="Peters L."/>
            <person name="Kyrpides N."/>
            <person name="Mavromatis K."/>
            <person name="Pagani I."/>
            <person name="Ivanova N."/>
            <person name="Ovchinnikova G."/>
            <person name="Lu M."/>
            <person name="Detter J.C."/>
            <person name="Tapia R."/>
            <person name="Han C."/>
            <person name="Land M."/>
            <person name="Hauser L."/>
            <person name="Markowitz V."/>
            <person name="Cheng J.-F."/>
            <person name="Hugenholtz P."/>
            <person name="Woyke T."/>
            <person name="Wu D."/>
            <person name="Spring S."/>
            <person name="Schroeder M."/>
            <person name="Brambilla E."/>
            <person name="Klenk H.-P."/>
            <person name="Eisen J.A."/>
        </authorList>
    </citation>
    <scope>NUCLEOTIDE SEQUENCE [LARGE SCALE GENOMIC DNA]</scope>
    <source>
        <strain evidence="15">ATCC BAA-1237 / DSM 17374 / SPN1</strain>
    </source>
</reference>
<accession>F4GIC3</accession>
<evidence type="ECO:0000313" key="15">
    <source>
        <dbReference type="Proteomes" id="UP000007939"/>
    </source>
</evidence>
<dbReference type="PIRSF" id="PIRSF000525">
    <property type="entry name" value="SerC"/>
    <property type="match status" value="1"/>
</dbReference>
<dbReference type="SUPFAM" id="SSF53383">
    <property type="entry name" value="PLP-dependent transferases"/>
    <property type="match status" value="1"/>
</dbReference>
<evidence type="ECO:0000256" key="6">
    <source>
        <dbReference type="ARBA" id="ARBA00022679"/>
    </source>
</evidence>
<evidence type="ECO:0000256" key="11">
    <source>
        <dbReference type="ARBA" id="ARBA00049007"/>
    </source>
</evidence>
<dbReference type="NCBIfam" id="NF003764">
    <property type="entry name" value="PRK05355.1"/>
    <property type="match status" value="1"/>
</dbReference>
<dbReference type="InterPro" id="IPR000192">
    <property type="entry name" value="Aminotrans_V_dom"/>
</dbReference>
<comment type="catalytic activity">
    <reaction evidence="10 12">
        <text>4-(phosphooxy)-L-threonine + 2-oxoglutarate = (R)-3-hydroxy-2-oxo-4-phosphooxybutanoate + L-glutamate</text>
        <dbReference type="Rhea" id="RHEA:16573"/>
        <dbReference type="ChEBI" id="CHEBI:16810"/>
        <dbReference type="ChEBI" id="CHEBI:29985"/>
        <dbReference type="ChEBI" id="CHEBI:58452"/>
        <dbReference type="ChEBI" id="CHEBI:58538"/>
        <dbReference type="EC" id="2.6.1.52"/>
    </reaction>
</comment>
<comment type="cofactor">
    <cofactor evidence="12">
        <name>pyridoxal 5'-phosphate</name>
        <dbReference type="ChEBI" id="CHEBI:597326"/>
    </cofactor>
    <text evidence="12">Binds 1 pyridoxal phosphate per subunit.</text>
</comment>
<keyword evidence="6 12" id="KW-0808">Transferase</keyword>
<comment type="subcellular location">
    <subcellularLocation>
        <location evidence="12">Cytoplasm</location>
    </subcellularLocation>
</comment>
<dbReference type="GO" id="GO:0004648">
    <property type="term" value="F:O-phospho-L-serine:2-oxoglutarate aminotransferase activity"/>
    <property type="evidence" value="ECO:0007669"/>
    <property type="project" value="UniProtKB-UniRule"/>
</dbReference>
<dbReference type="GO" id="GO:0006564">
    <property type="term" value="P:L-serine biosynthetic process"/>
    <property type="evidence" value="ECO:0007669"/>
    <property type="project" value="UniProtKB-UniRule"/>
</dbReference>
<feature type="binding site" evidence="12">
    <location>
        <begin position="243"/>
        <end position="244"/>
    </location>
    <ligand>
        <name>pyridoxal 5'-phosphate</name>
        <dbReference type="ChEBI" id="CHEBI:597326"/>
    </ligand>
</feature>
<comment type="pathway">
    <text evidence="2 12">Amino-acid biosynthesis; L-serine biosynthesis; L-serine from 3-phospho-D-glycerate: step 2/3.</text>
</comment>
<comment type="caution">
    <text evidence="12">Lacks conserved residue(s) required for the propagation of feature annotation.</text>
</comment>
<keyword evidence="7 12" id="KW-0663">Pyridoxal phosphate</keyword>
<evidence type="ECO:0000256" key="8">
    <source>
        <dbReference type="ARBA" id="ARBA00023096"/>
    </source>
</evidence>
<evidence type="ECO:0000256" key="12">
    <source>
        <dbReference type="HAMAP-Rule" id="MF_00160"/>
    </source>
</evidence>
<reference evidence="14 15" key="2">
    <citation type="journal article" date="2012" name="Stand. Genomic Sci.">
        <title>Complete genome sequence of the termite hindgut bacterium Spirochaeta coccoides type strain (SPN1(T)), reclassification in the genus Sphaerochaeta as Sphaerochaeta coccoides comb. nov. and emendations of the family Spirochaetaceae and the genus Sphaerochaeta.</title>
        <authorList>
            <person name="Abt B."/>
            <person name="Han C."/>
            <person name="Scheuner C."/>
            <person name="Lu M."/>
            <person name="Lapidus A."/>
            <person name="Nolan M."/>
            <person name="Lucas S."/>
            <person name="Hammon N."/>
            <person name="Deshpande S."/>
            <person name="Cheng J.F."/>
            <person name="Tapia R."/>
            <person name="Goodwin L.A."/>
            <person name="Pitluck S."/>
            <person name="Liolios K."/>
            <person name="Pagani I."/>
            <person name="Ivanova N."/>
            <person name="Mavromatis K."/>
            <person name="Mikhailova N."/>
            <person name="Huntemann M."/>
            <person name="Pati A."/>
            <person name="Chen A."/>
            <person name="Palaniappan K."/>
            <person name="Land M."/>
            <person name="Hauser L."/>
            <person name="Brambilla E.M."/>
            <person name="Rohde M."/>
            <person name="Spring S."/>
            <person name="Gronow S."/>
            <person name="Goker M."/>
            <person name="Woyke T."/>
            <person name="Bristow J."/>
            <person name="Eisen J.A."/>
            <person name="Markowitz V."/>
            <person name="Hugenholtz P."/>
            <person name="Kyrpides N.C."/>
            <person name="Klenk H.P."/>
            <person name="Detter J.C."/>
        </authorList>
    </citation>
    <scope>NUCLEOTIDE SEQUENCE [LARGE SCALE GENOMIC DNA]</scope>
    <source>
        <strain evidence="15">ATCC BAA-1237 / DSM 17374 / SPN1</strain>
    </source>
</reference>